<gene>
    <name evidence="1" type="ORF">ACH5RR_017710</name>
</gene>
<sequence>MSGFFRWNDKFSLARVEEEKLNFWVLENYKKQKWGERKHVISLQILKKHPNSGEFMSKYLTFRKLWYVELKRNRLWICVDDDNSIAYNVGCGWIDIISPPRGKKIYGYYTPSLVHIQGMRSQRKCIKRTVNVP</sequence>
<keyword evidence="2" id="KW-1185">Reference proteome</keyword>
<dbReference type="AlphaFoldDB" id="A0ABD2ZJB9"/>
<accession>A0ABD2ZJB9</accession>
<proteinExistence type="predicted"/>
<dbReference type="EMBL" id="JBJUIK010000008">
    <property type="protein sequence ID" value="KAL3519561.1"/>
    <property type="molecule type" value="Genomic_DNA"/>
</dbReference>
<dbReference type="Proteomes" id="UP001630127">
    <property type="component" value="Unassembled WGS sequence"/>
</dbReference>
<evidence type="ECO:0000313" key="1">
    <source>
        <dbReference type="EMBL" id="KAL3519561.1"/>
    </source>
</evidence>
<organism evidence="1 2">
    <name type="scientific">Cinchona calisaya</name>
    <dbReference type="NCBI Taxonomy" id="153742"/>
    <lineage>
        <taxon>Eukaryota</taxon>
        <taxon>Viridiplantae</taxon>
        <taxon>Streptophyta</taxon>
        <taxon>Embryophyta</taxon>
        <taxon>Tracheophyta</taxon>
        <taxon>Spermatophyta</taxon>
        <taxon>Magnoliopsida</taxon>
        <taxon>eudicotyledons</taxon>
        <taxon>Gunneridae</taxon>
        <taxon>Pentapetalae</taxon>
        <taxon>asterids</taxon>
        <taxon>lamiids</taxon>
        <taxon>Gentianales</taxon>
        <taxon>Rubiaceae</taxon>
        <taxon>Cinchonoideae</taxon>
        <taxon>Cinchoneae</taxon>
        <taxon>Cinchona</taxon>
    </lineage>
</organism>
<name>A0ABD2ZJB9_9GENT</name>
<protein>
    <submittedName>
        <fullName evidence="1">Uncharacterized protein</fullName>
    </submittedName>
</protein>
<reference evidence="1 2" key="1">
    <citation type="submission" date="2024-11" db="EMBL/GenBank/DDBJ databases">
        <title>A near-complete genome assembly of Cinchona calisaya.</title>
        <authorList>
            <person name="Lian D.C."/>
            <person name="Zhao X.W."/>
            <person name="Wei L."/>
        </authorList>
    </citation>
    <scope>NUCLEOTIDE SEQUENCE [LARGE SCALE GENOMIC DNA]</scope>
    <source>
        <tissue evidence="1">Nenye</tissue>
    </source>
</reference>
<comment type="caution">
    <text evidence="1">The sequence shown here is derived from an EMBL/GenBank/DDBJ whole genome shotgun (WGS) entry which is preliminary data.</text>
</comment>
<evidence type="ECO:0000313" key="2">
    <source>
        <dbReference type="Proteomes" id="UP001630127"/>
    </source>
</evidence>